<dbReference type="Gene3D" id="3.40.50.360">
    <property type="match status" value="1"/>
</dbReference>
<keyword evidence="2" id="KW-0285">Flavoprotein</keyword>
<organism evidence="4 5">
    <name type="scientific">Alloalcanivorax venustensis ISO4</name>
    <dbReference type="NCBI Taxonomy" id="1177184"/>
    <lineage>
        <taxon>Bacteria</taxon>
        <taxon>Pseudomonadati</taxon>
        <taxon>Pseudomonadota</taxon>
        <taxon>Gammaproteobacteria</taxon>
        <taxon>Oceanospirillales</taxon>
        <taxon>Alcanivoracaceae</taxon>
        <taxon>Alloalcanivorax</taxon>
    </lineage>
</organism>
<keyword evidence="5" id="KW-1185">Reference proteome</keyword>
<name>A0ABS0AE46_9GAMM</name>
<dbReference type="Pfam" id="PF03358">
    <property type="entry name" value="FMN_red"/>
    <property type="match status" value="1"/>
</dbReference>
<evidence type="ECO:0000313" key="5">
    <source>
        <dbReference type="Proteomes" id="UP000644441"/>
    </source>
</evidence>
<comment type="cofactor">
    <cofactor evidence="1">
        <name>FMN</name>
        <dbReference type="ChEBI" id="CHEBI:58210"/>
    </cofactor>
</comment>
<protein>
    <submittedName>
        <fullName evidence="4">NADPH-dependent FMN reductase</fullName>
    </submittedName>
</protein>
<keyword evidence="2" id="KW-0288">FMN</keyword>
<dbReference type="PANTHER" id="PTHR30543">
    <property type="entry name" value="CHROMATE REDUCTASE"/>
    <property type="match status" value="1"/>
</dbReference>
<dbReference type="EMBL" id="ARXR01000005">
    <property type="protein sequence ID" value="MBF5052365.1"/>
    <property type="molecule type" value="Genomic_DNA"/>
</dbReference>
<feature type="domain" description="NADPH-dependent FMN reductase-like" evidence="3">
    <location>
        <begin position="5"/>
        <end position="144"/>
    </location>
</feature>
<accession>A0ABS0AE46</accession>
<evidence type="ECO:0000256" key="1">
    <source>
        <dbReference type="ARBA" id="ARBA00001917"/>
    </source>
</evidence>
<gene>
    <name evidence="4" type="ORF">ISO4_00967</name>
</gene>
<comment type="caution">
    <text evidence="4">The sequence shown here is derived from an EMBL/GenBank/DDBJ whole genome shotgun (WGS) entry which is preliminary data.</text>
</comment>
<evidence type="ECO:0000313" key="4">
    <source>
        <dbReference type="EMBL" id="MBF5052365.1"/>
    </source>
</evidence>
<dbReference type="InterPro" id="IPR029039">
    <property type="entry name" value="Flavoprotein-like_sf"/>
</dbReference>
<dbReference type="InterPro" id="IPR005025">
    <property type="entry name" value="FMN_Rdtase-like_dom"/>
</dbReference>
<proteinExistence type="predicted"/>
<evidence type="ECO:0000259" key="3">
    <source>
        <dbReference type="Pfam" id="PF03358"/>
    </source>
</evidence>
<dbReference type="Proteomes" id="UP000644441">
    <property type="component" value="Unassembled WGS sequence"/>
</dbReference>
<dbReference type="PANTHER" id="PTHR30543:SF21">
    <property type="entry name" value="NAD(P)H-DEPENDENT FMN REDUCTASE LOT6"/>
    <property type="match status" value="1"/>
</dbReference>
<dbReference type="InterPro" id="IPR050712">
    <property type="entry name" value="NAD(P)H-dep_reductase"/>
</dbReference>
<reference evidence="4 5" key="1">
    <citation type="submission" date="2012-09" db="EMBL/GenBank/DDBJ databases">
        <title>Genome Sequence of alkane-degrading Bacterium Alcanivorax venustensis ISO4.</title>
        <authorList>
            <person name="Lai Q."/>
            <person name="Shao Z."/>
        </authorList>
    </citation>
    <scope>NUCLEOTIDE SEQUENCE [LARGE SCALE GENOMIC DNA]</scope>
    <source>
        <strain evidence="4 5">ISO4</strain>
    </source>
</reference>
<evidence type="ECO:0000256" key="2">
    <source>
        <dbReference type="ARBA" id="ARBA00022643"/>
    </source>
</evidence>
<sequence>MSKPIKVAVIYGSVRNGRLCDAVAGWVADRVEARADYTLDVIDPLAEGLTDLRGTDGATEKAIAARLSRSDAFIVVTPEYNHSFPAALKHFIDGFNEPWHAKPVAFVSYGGLSGGSRAVEQLRQIFAELHATTIRQVVSFPNVWAHFDPQHRWRDMERGDRNLNVLLTQLRWWASALRDARAGADYRTVS</sequence>
<dbReference type="SUPFAM" id="SSF52218">
    <property type="entry name" value="Flavoproteins"/>
    <property type="match status" value="1"/>
</dbReference>
<dbReference type="RefSeq" id="WP_194855340.1">
    <property type="nucleotide sequence ID" value="NZ_ARXR01000005.1"/>
</dbReference>